<comment type="caution">
    <text evidence="1">The sequence shown here is derived from an EMBL/GenBank/DDBJ whole genome shotgun (WGS) entry which is preliminary data.</text>
</comment>
<gene>
    <name evidence="1" type="ORF">RJT34_08768</name>
</gene>
<organism evidence="1 2">
    <name type="scientific">Clitoria ternatea</name>
    <name type="common">Butterfly pea</name>
    <dbReference type="NCBI Taxonomy" id="43366"/>
    <lineage>
        <taxon>Eukaryota</taxon>
        <taxon>Viridiplantae</taxon>
        <taxon>Streptophyta</taxon>
        <taxon>Embryophyta</taxon>
        <taxon>Tracheophyta</taxon>
        <taxon>Spermatophyta</taxon>
        <taxon>Magnoliopsida</taxon>
        <taxon>eudicotyledons</taxon>
        <taxon>Gunneridae</taxon>
        <taxon>Pentapetalae</taxon>
        <taxon>rosids</taxon>
        <taxon>fabids</taxon>
        <taxon>Fabales</taxon>
        <taxon>Fabaceae</taxon>
        <taxon>Papilionoideae</taxon>
        <taxon>50 kb inversion clade</taxon>
        <taxon>NPAAA clade</taxon>
        <taxon>indigoferoid/millettioid clade</taxon>
        <taxon>Phaseoleae</taxon>
        <taxon>Clitoria</taxon>
    </lineage>
</organism>
<evidence type="ECO:0000313" key="1">
    <source>
        <dbReference type="EMBL" id="KAK7310952.1"/>
    </source>
</evidence>
<name>A0AAN9PUT7_CLITE</name>
<keyword evidence="2" id="KW-1185">Reference proteome</keyword>
<sequence>MYIVALIIVIIIVSYPVRLAGFVLPPASVGATTGAAEERAKVDRIFYSCDDNFGLGGFICQEGILGNTHCVYLFGFKSL</sequence>
<dbReference type="AlphaFoldDB" id="A0AAN9PUT7"/>
<dbReference type="EMBL" id="JAYKXN010000002">
    <property type="protein sequence ID" value="KAK7310952.1"/>
    <property type="molecule type" value="Genomic_DNA"/>
</dbReference>
<accession>A0AAN9PUT7</accession>
<protein>
    <submittedName>
        <fullName evidence="1">Uncharacterized protein</fullName>
    </submittedName>
</protein>
<evidence type="ECO:0000313" key="2">
    <source>
        <dbReference type="Proteomes" id="UP001359559"/>
    </source>
</evidence>
<dbReference type="Proteomes" id="UP001359559">
    <property type="component" value="Unassembled WGS sequence"/>
</dbReference>
<proteinExistence type="predicted"/>
<reference evidence="1 2" key="1">
    <citation type="submission" date="2024-01" db="EMBL/GenBank/DDBJ databases">
        <title>The genomes of 5 underutilized Papilionoideae crops provide insights into root nodulation and disease resistance.</title>
        <authorList>
            <person name="Yuan L."/>
        </authorList>
    </citation>
    <scope>NUCLEOTIDE SEQUENCE [LARGE SCALE GENOMIC DNA]</scope>
    <source>
        <strain evidence="1">LY-2023</strain>
        <tissue evidence="1">Leaf</tissue>
    </source>
</reference>